<dbReference type="EMBL" id="CAMGYJ010000008">
    <property type="protein sequence ID" value="CAI0459598.1"/>
    <property type="molecule type" value="Genomic_DNA"/>
</dbReference>
<keyword evidence="2" id="KW-1185">Reference proteome</keyword>
<proteinExistence type="predicted"/>
<gene>
    <name evidence="1" type="ORF">LITE_LOCUS34085</name>
</gene>
<dbReference type="Proteomes" id="UP001154282">
    <property type="component" value="Unassembled WGS sequence"/>
</dbReference>
<protein>
    <submittedName>
        <fullName evidence="1">Uncharacterized protein</fullName>
    </submittedName>
</protein>
<dbReference type="AlphaFoldDB" id="A0AAV0NLR6"/>
<evidence type="ECO:0000313" key="1">
    <source>
        <dbReference type="EMBL" id="CAI0459598.1"/>
    </source>
</evidence>
<reference evidence="1" key="1">
    <citation type="submission" date="2022-08" db="EMBL/GenBank/DDBJ databases">
        <authorList>
            <person name="Gutierrez-Valencia J."/>
        </authorList>
    </citation>
    <scope>NUCLEOTIDE SEQUENCE</scope>
</reference>
<sequence>MFSLTLDAQWKSFNGSRNMIIAILRFPIVSRN</sequence>
<organism evidence="1 2">
    <name type="scientific">Linum tenue</name>
    <dbReference type="NCBI Taxonomy" id="586396"/>
    <lineage>
        <taxon>Eukaryota</taxon>
        <taxon>Viridiplantae</taxon>
        <taxon>Streptophyta</taxon>
        <taxon>Embryophyta</taxon>
        <taxon>Tracheophyta</taxon>
        <taxon>Spermatophyta</taxon>
        <taxon>Magnoliopsida</taxon>
        <taxon>eudicotyledons</taxon>
        <taxon>Gunneridae</taxon>
        <taxon>Pentapetalae</taxon>
        <taxon>rosids</taxon>
        <taxon>fabids</taxon>
        <taxon>Malpighiales</taxon>
        <taxon>Linaceae</taxon>
        <taxon>Linum</taxon>
    </lineage>
</organism>
<accession>A0AAV0NLR6</accession>
<comment type="caution">
    <text evidence="1">The sequence shown here is derived from an EMBL/GenBank/DDBJ whole genome shotgun (WGS) entry which is preliminary data.</text>
</comment>
<evidence type="ECO:0000313" key="2">
    <source>
        <dbReference type="Proteomes" id="UP001154282"/>
    </source>
</evidence>
<name>A0AAV0NLR6_9ROSI</name>